<feature type="compositionally biased region" description="Acidic residues" evidence="5">
    <location>
        <begin position="349"/>
        <end position="365"/>
    </location>
</feature>
<evidence type="ECO:0000256" key="1">
    <source>
        <dbReference type="ARBA" id="ARBA00004604"/>
    </source>
</evidence>
<feature type="compositionally biased region" description="Basic residues" evidence="5">
    <location>
        <begin position="335"/>
        <end position="344"/>
    </location>
</feature>
<dbReference type="InterPro" id="IPR039770">
    <property type="entry name" value="Rpf2"/>
</dbReference>
<dbReference type="GO" id="GO:0000027">
    <property type="term" value="P:ribosomal large subunit assembly"/>
    <property type="evidence" value="ECO:0007669"/>
    <property type="project" value="InterPro"/>
</dbReference>
<dbReference type="PANTHER" id="PTHR12728">
    <property type="entry name" value="BRIX DOMAIN CONTAINING PROTEIN"/>
    <property type="match status" value="1"/>
</dbReference>
<organism evidence="7 8">
    <name type="scientific">Rhodotorula toruloides</name>
    <name type="common">Yeast</name>
    <name type="synonym">Rhodosporidium toruloides</name>
    <dbReference type="NCBI Taxonomy" id="5286"/>
    <lineage>
        <taxon>Eukaryota</taxon>
        <taxon>Fungi</taxon>
        <taxon>Dikarya</taxon>
        <taxon>Basidiomycota</taxon>
        <taxon>Pucciniomycotina</taxon>
        <taxon>Microbotryomycetes</taxon>
        <taxon>Sporidiobolales</taxon>
        <taxon>Sporidiobolaceae</taxon>
        <taxon>Rhodotorula</taxon>
    </lineage>
</organism>
<sequence length="373" mass="41015">MATPLIAPAKPRNARSKRALDAREPQLVEKNAKTALVVRTNGISEKVKVALSELNQLKKPHSITFSKANEVRPFEDTASLNFWASKNDASLFLIGTHTKKRPHGLIWARCFAGEVMELLEVGIEEVMAMSSFKGIKSNTGSVPLFHFSAVEPHSNLWDTHPIFTQFKSLLLDFFRGHELDGVALKGLERVVSVTIGGSSSLDDQASKEGVEGAVGGGKGKAAVESVIGSIRPTNANQAWDEDKSLPVVHFRTYTVHFMRSGLRQPRVELAPHGPHFTFSLRRSQAAPAEVWKEAMKKTEKKSAASNKKNKNVDIDEMGDKVGRVYLNPQDLSKLQSRKFKGLKRKSGDDDGADEAEGDDAAYEDGEGSRKRRA</sequence>
<evidence type="ECO:0000256" key="3">
    <source>
        <dbReference type="ARBA" id="ARBA00023242"/>
    </source>
</evidence>
<proteinExistence type="inferred from homology"/>
<gene>
    <name evidence="7" type="ORF">Rt10032_c16g5679</name>
</gene>
<comment type="similarity">
    <text evidence="2 4">Belongs to the RPF2 family.</text>
</comment>
<evidence type="ECO:0000256" key="4">
    <source>
        <dbReference type="RuleBase" id="RU367086"/>
    </source>
</evidence>
<evidence type="ECO:0000256" key="2">
    <source>
        <dbReference type="ARBA" id="ARBA00010782"/>
    </source>
</evidence>
<evidence type="ECO:0000313" key="7">
    <source>
        <dbReference type="EMBL" id="GEM11662.1"/>
    </source>
</evidence>
<dbReference type="PROSITE" id="PS50833">
    <property type="entry name" value="BRIX"/>
    <property type="match status" value="1"/>
</dbReference>
<feature type="domain" description="Brix" evidence="6">
    <location>
        <begin position="33"/>
        <end position="289"/>
    </location>
</feature>
<dbReference type="Proteomes" id="UP000321518">
    <property type="component" value="Unassembled WGS sequence"/>
</dbReference>
<keyword evidence="3 4" id="KW-0539">Nucleus</keyword>
<dbReference type="Pfam" id="PF04427">
    <property type="entry name" value="Brix"/>
    <property type="match status" value="1"/>
</dbReference>
<evidence type="ECO:0000259" key="6">
    <source>
        <dbReference type="PROSITE" id="PS50833"/>
    </source>
</evidence>
<comment type="subcellular location">
    <subcellularLocation>
        <location evidence="1 4">Nucleus</location>
        <location evidence="1 4">Nucleolus</location>
    </subcellularLocation>
</comment>
<dbReference type="GO" id="GO:0005730">
    <property type="term" value="C:nucleolus"/>
    <property type="evidence" value="ECO:0007669"/>
    <property type="project" value="UniProtKB-SubCell"/>
</dbReference>
<dbReference type="SMART" id="SM00879">
    <property type="entry name" value="Brix"/>
    <property type="match status" value="1"/>
</dbReference>
<protein>
    <recommendedName>
        <fullName evidence="4">Ribosome production factor 2 homolog</fullName>
    </recommendedName>
    <alternativeName>
        <fullName evidence="4">Ribosome biogenesis protein RPF2 homolog</fullName>
    </alternativeName>
</protein>
<dbReference type="GO" id="GO:0019843">
    <property type="term" value="F:rRNA binding"/>
    <property type="evidence" value="ECO:0007669"/>
    <property type="project" value="UniProtKB-UniRule"/>
</dbReference>
<feature type="region of interest" description="Disordered" evidence="5">
    <location>
        <begin position="1"/>
        <end position="20"/>
    </location>
</feature>
<dbReference type="OrthoDB" id="407658at2759"/>
<dbReference type="AlphaFoldDB" id="A0A511KMP4"/>
<accession>A0A511KMP4</accession>
<comment type="caution">
    <text evidence="7">The sequence shown here is derived from an EMBL/GenBank/DDBJ whole genome shotgun (WGS) entry which is preliminary data.</text>
</comment>
<reference evidence="7 8" key="1">
    <citation type="submission" date="2019-07" db="EMBL/GenBank/DDBJ databases">
        <title>Rhodotorula toruloides NBRC10032 genome sequencing.</title>
        <authorList>
            <person name="Shida Y."/>
            <person name="Takaku H."/>
            <person name="Ogasawara W."/>
            <person name="Mori K."/>
        </authorList>
    </citation>
    <scope>NUCLEOTIDE SEQUENCE [LARGE SCALE GENOMIC DNA]</scope>
    <source>
        <strain evidence="7 8">NBRC10032</strain>
    </source>
</reference>
<evidence type="ECO:0000313" key="8">
    <source>
        <dbReference type="Proteomes" id="UP000321518"/>
    </source>
</evidence>
<dbReference type="GO" id="GO:0000463">
    <property type="term" value="P:maturation of LSU-rRNA from tricistronic rRNA transcript (SSU-rRNA, 5.8S rRNA, LSU-rRNA)"/>
    <property type="evidence" value="ECO:0007669"/>
    <property type="project" value="TreeGrafter"/>
</dbReference>
<dbReference type="InterPro" id="IPR007109">
    <property type="entry name" value="Brix"/>
</dbReference>
<evidence type="ECO:0000256" key="5">
    <source>
        <dbReference type="SAM" id="MobiDB-lite"/>
    </source>
</evidence>
<dbReference type="EMBL" id="BJWK01000016">
    <property type="protein sequence ID" value="GEM11662.1"/>
    <property type="molecule type" value="Genomic_DNA"/>
</dbReference>
<dbReference type="PANTHER" id="PTHR12728:SF0">
    <property type="entry name" value="RIBOSOME PRODUCTION FACTOR 2 HOMOLOG"/>
    <property type="match status" value="1"/>
</dbReference>
<feature type="region of interest" description="Disordered" evidence="5">
    <location>
        <begin position="297"/>
        <end position="320"/>
    </location>
</feature>
<name>A0A511KMP4_RHOTO</name>
<feature type="region of interest" description="Disordered" evidence="5">
    <location>
        <begin position="335"/>
        <end position="373"/>
    </location>
</feature>
<feature type="compositionally biased region" description="Basic and acidic residues" evidence="5">
    <location>
        <begin position="310"/>
        <end position="320"/>
    </location>
</feature>